<dbReference type="InterPro" id="IPR027417">
    <property type="entry name" value="P-loop_NTPase"/>
</dbReference>
<gene>
    <name evidence="2" type="ORF">JF922_00270</name>
</gene>
<evidence type="ECO:0000313" key="2">
    <source>
        <dbReference type="EMBL" id="MBJ7596513.1"/>
    </source>
</evidence>
<protein>
    <submittedName>
        <fullName evidence="2">ParA family protein</fullName>
    </submittedName>
</protein>
<dbReference type="InterPro" id="IPR002586">
    <property type="entry name" value="CobQ/CobB/MinD/ParA_Nub-bd_dom"/>
</dbReference>
<dbReference type="RefSeq" id="WP_338198348.1">
    <property type="nucleotide sequence ID" value="NZ_JAEKNR010000004.1"/>
</dbReference>
<reference evidence="2" key="1">
    <citation type="submission" date="2020-10" db="EMBL/GenBank/DDBJ databases">
        <title>Ca. Dormibacterota MAGs.</title>
        <authorList>
            <person name="Montgomery K."/>
        </authorList>
    </citation>
    <scope>NUCLEOTIDE SEQUENCE [LARGE SCALE GENOMIC DNA]</scope>
    <source>
        <strain evidence="2">SC8812_S17_10</strain>
    </source>
</reference>
<comment type="caution">
    <text evidence="2">The sequence shown here is derived from an EMBL/GenBank/DDBJ whole genome shotgun (WGS) entry which is preliminary data.</text>
</comment>
<accession>A0A934K6I7</accession>
<name>A0A934K6I7_9BACT</name>
<evidence type="ECO:0000259" key="1">
    <source>
        <dbReference type="Pfam" id="PF01656"/>
    </source>
</evidence>
<dbReference type="Proteomes" id="UP000612893">
    <property type="component" value="Unassembled WGS sequence"/>
</dbReference>
<keyword evidence="3" id="KW-1185">Reference proteome</keyword>
<sequence length="198" mass="21096">MHIAVANLKGGVGKTTTAIHLAAGLGRRAPTVLIDTDPDGSASVWARLAPDLPYRTEFAPEGQPYGPLINGAEHVVFDTPSGLMSKDIIIEAISAAETVIVPVQPRLMDVNRSDSTIDLLTTAGFEHNPTVYLLFTQVRPGTRSSRATRESLESRGLPVLDSEIPLLEAYGWAFGQVPPEGTRYGQLLDELLGAGVPA</sequence>
<dbReference type="Pfam" id="PF01656">
    <property type="entry name" value="CbiA"/>
    <property type="match status" value="1"/>
</dbReference>
<dbReference type="PANTHER" id="PTHR13696">
    <property type="entry name" value="P-LOOP CONTAINING NUCLEOSIDE TRIPHOSPHATE HYDROLASE"/>
    <property type="match status" value="1"/>
</dbReference>
<dbReference type="CDD" id="cd02042">
    <property type="entry name" value="ParAB_family"/>
    <property type="match status" value="1"/>
</dbReference>
<organism evidence="2 3">
    <name type="scientific">Candidatus Nephthysia bennettiae</name>
    <dbReference type="NCBI Taxonomy" id="3127016"/>
    <lineage>
        <taxon>Bacteria</taxon>
        <taxon>Bacillati</taxon>
        <taxon>Candidatus Dormiibacterota</taxon>
        <taxon>Candidatus Dormibacteria</taxon>
        <taxon>Candidatus Dormibacterales</taxon>
        <taxon>Candidatus Dormibacteraceae</taxon>
        <taxon>Candidatus Nephthysia</taxon>
    </lineage>
</organism>
<feature type="domain" description="CobQ/CobB/MinD/ParA nucleotide binding" evidence="1">
    <location>
        <begin position="3"/>
        <end position="169"/>
    </location>
</feature>
<dbReference type="EMBL" id="JAEKNR010000004">
    <property type="protein sequence ID" value="MBJ7596513.1"/>
    <property type="molecule type" value="Genomic_DNA"/>
</dbReference>
<dbReference type="InterPro" id="IPR050678">
    <property type="entry name" value="DNA_Partitioning_ATPase"/>
</dbReference>
<dbReference type="PANTHER" id="PTHR13696:SF99">
    <property type="entry name" value="COBYRINIC ACID AC-DIAMIDE SYNTHASE"/>
    <property type="match status" value="1"/>
</dbReference>
<evidence type="ECO:0000313" key="3">
    <source>
        <dbReference type="Proteomes" id="UP000612893"/>
    </source>
</evidence>
<dbReference type="SUPFAM" id="SSF52540">
    <property type="entry name" value="P-loop containing nucleoside triphosphate hydrolases"/>
    <property type="match status" value="1"/>
</dbReference>
<dbReference type="PIRSF" id="PIRSF009320">
    <property type="entry name" value="Nuc_binding_HP_1000"/>
    <property type="match status" value="1"/>
</dbReference>
<proteinExistence type="predicted"/>
<dbReference type="Gene3D" id="3.40.50.300">
    <property type="entry name" value="P-loop containing nucleotide triphosphate hydrolases"/>
    <property type="match status" value="1"/>
</dbReference>
<dbReference type="AlphaFoldDB" id="A0A934K6I7"/>